<dbReference type="InterPro" id="IPR050851">
    <property type="entry name" value="mRNA_Cap_2O-Ribose_MeTrfase"/>
</dbReference>
<gene>
    <name evidence="10" type="primary">FTSJD1_1</name>
    <name evidence="10" type="ORF">FOL47_000028</name>
</gene>
<dbReference type="PANTHER" id="PTHR16121:SF2">
    <property type="entry name" value="CAP-SPECIFIC MRNA (NUCLEOSIDE-2'-O-)-METHYLTRANSFERASE 2"/>
    <property type="match status" value="1"/>
</dbReference>
<name>A0A7J6N304_PERCH</name>
<feature type="domain" description="Adrift-type SAM-dependent 2'-O-MTase" evidence="9">
    <location>
        <begin position="298"/>
        <end position="523"/>
    </location>
</feature>
<dbReference type="GO" id="GO:0120550">
    <property type="term" value="F:methyltransferase cap2 activity"/>
    <property type="evidence" value="ECO:0007669"/>
    <property type="project" value="UniProtKB-EC"/>
</dbReference>
<dbReference type="GO" id="GO:0004483">
    <property type="term" value="F:methyltransferase cap1 activity"/>
    <property type="evidence" value="ECO:0007669"/>
    <property type="project" value="TreeGrafter"/>
</dbReference>
<evidence type="ECO:0000256" key="7">
    <source>
        <dbReference type="SAM" id="Coils"/>
    </source>
</evidence>
<feature type="region of interest" description="Disordered" evidence="8">
    <location>
        <begin position="753"/>
        <end position="777"/>
    </location>
</feature>
<dbReference type="SUPFAM" id="SSF53335">
    <property type="entry name" value="S-adenosyl-L-methionine-dependent methyltransferases"/>
    <property type="match status" value="1"/>
</dbReference>
<evidence type="ECO:0000256" key="3">
    <source>
        <dbReference type="ARBA" id="ARBA00022603"/>
    </source>
</evidence>
<evidence type="ECO:0000256" key="1">
    <source>
        <dbReference type="ARBA" id="ARBA00012770"/>
    </source>
</evidence>
<evidence type="ECO:0000259" key="9">
    <source>
        <dbReference type="PROSITE" id="PS51614"/>
    </source>
</evidence>
<proteinExistence type="predicted"/>
<feature type="compositionally biased region" description="Basic and acidic residues" evidence="8">
    <location>
        <begin position="1195"/>
        <end position="1208"/>
    </location>
</feature>
<dbReference type="Pfam" id="PF01728">
    <property type="entry name" value="FtsJ"/>
    <property type="match status" value="1"/>
</dbReference>
<evidence type="ECO:0000256" key="8">
    <source>
        <dbReference type="SAM" id="MobiDB-lite"/>
    </source>
</evidence>
<keyword evidence="11" id="KW-1185">Reference proteome</keyword>
<comment type="caution">
    <text evidence="10">The sequence shown here is derived from an EMBL/GenBank/DDBJ whole genome shotgun (WGS) entry which is preliminary data.</text>
</comment>
<evidence type="ECO:0000313" key="11">
    <source>
        <dbReference type="Proteomes" id="UP000591131"/>
    </source>
</evidence>
<dbReference type="EMBL" id="JAAPAO010000001">
    <property type="protein sequence ID" value="KAF4678299.1"/>
    <property type="molecule type" value="Genomic_DNA"/>
</dbReference>
<dbReference type="GO" id="GO:0005634">
    <property type="term" value="C:nucleus"/>
    <property type="evidence" value="ECO:0007669"/>
    <property type="project" value="UniProtKB-ARBA"/>
</dbReference>
<evidence type="ECO:0000256" key="4">
    <source>
        <dbReference type="ARBA" id="ARBA00022679"/>
    </source>
</evidence>
<sequence>MSDPQQPSEEVLKETGNAAGMSAVEASGTQSQGAKESSSQEGSSTGWGGGDWHGGRGWQGSSQWGNSSGVEGGGSWNQKGESESYGKRWRDGDEQYGNKRWRGGEWDDQSWNRRGGYDSWKKDSRGYRDTWKSGGYKRSWEGDHYQNSGQPYKARRYGKGKGSWGYQKDSYDESKPVPPYFPDRNILKTDIIKHVYEFPRAENPDRDFMRNLPQSSEPCEKCKAERRQCICEIAGKLGLRVHRRDSGITEEVQEAKTRLNETKSKLDGLDLEPWKAHTRETLVTSFVVRQVRDYSQAELCTNAWCKMMEMLEAMPLIPKDICKGVEEGGDGGVNGNIRTMHLCECPGGFISATNHHLKTKHPNMDSWQWMAITLNPYFEGNTLTAMIDDDAFYRETYLKWSTGVDDSGNVMSYRNVRDLVERAKRKEQVCDVVTADGSVDTQFDANNQERITTRLHFSELVAALGLLRTGGSLVLKMFTLFEPSTKSIIWLIRAMFDRCIVCKPEMSKPGNSEVYVVGLGFGFVRSAVLNRLMGLMEDSDLWKGIEAGDEEGLERAIVPDEWMSPVFNEAFSKCSVYFSTQQTEYIERNLRLFNDWPEEERQLIKAKKRSYPWEFIERLDLRRLKKEDKIVPDPAIPLDKGGNINSTRSLPTGDRPNKSGTQSSRAEFRRLYDETQEKRATLAKEKGCQGFVPVEGAMVPPGQRGSSGADADPTEVSAVGSTLSKALLEKSGLVGEGLKRGNPVIEVENRHPADHRGLGYGEQKKRRRGNGDERMRAKEPMRVAKEVENTLLGKLCSGDYLKEAWFTECGVPLEPYEVKLSKFADSDILDKVIYHRTDAVWEKPDRKVEVPMAEQDELAEIREVVELMNVPVGERILEINPANATESVVECERIVRCELGTSTSVRLPDMHKDVIALLPSEATSEDIDTVFVRITRDAACPYPLELTEYELHHRREWLGPIIAAMNCHPHRALVIGLPQSTLLTRWSAGILQILSLAFYHTQLVTPEDPVTKGAWIVCTHRGFDETIRDSVPYRACRQFLQCLYDATTMTEARGGFIPNVLPPPYFTQDSFARYICDFNREVLTTECEQKWVAASTGVYLAITNFITSISMVFRSAFLSWAFFFIGKAEDDIMDDDNIHELLAHRARAPGFEDEVHNLVREYPDMGSESELIQMLSKVDSRAEMTLFHKNRRRKNDSPERACEERGTDPDGDDDDCHKRRYEMIKAMLQPMKEIHQDNAQLQSETHSLEERWKLANAELEEAMGLTYGPGFTRENPSKNSGLVSEFGLLAGSLLSLKDAAVAAADEAWAELDKVHYGIIVDVDTMKGEVDKRMDTLVKGVQFQSTMQAESQMQNMVDLNKLGNKYMKETVKSINDGQVPVEQGLKQTMKARDTMERSTTGFLSDAEDLLDDLSSEVEEVPEVAMEAREKAETKAEQEVDKAKDEIDMAADHALNEFVSQTDGKTDKIMEVGEKQIEDLSTEAREHEEARRKDGESKVEQQNEEVESLQTEIHKKYENAEERADQRVESFRNETEKPLTHESSFSGDLDDAIKKVEGMLSNFEEAVQTGTSQLQQESRESLDPLRKSVAKIHAASGAHAVELFTQMDNSLMEANRDIASTSRLEMQKVMGKVVDLKKNLGLQNSKLSGLLAQLSDALRNGEYELAAELSMQHNALQAEMSQTSAALQEAMFDLSHKMAQEGAALKADSYAAGREISSNISRGVRDTEDKMKGVLRDLENTEAGVELTMDENKRAHLNAINHAMMSAKGVDAALAGIDREEHAIKSDLMTQQRNSKSVIGHLGQSISRREAAFLREVARVLATSESNAKRAMEEEGNEAKRGFGQVASEAAHEIQSYEAENYRAERDLKSKMNMNSQRARSLGLELSDIERDVQKVMGEKVKDLSEEKEEYTADLQRQTLNSDREVESLMGHFAQSQEKIEKDVREALKSSMDKASERNKEVLVKAQAEVAAGQKEYLEDKSRSTVMTKKLEADSSRFQKHSEKSEKEMEEILRGIEASKSMFADESRGLMKEFVDISGNEEKRITEKTVEIEKKMADLPHKFDTKEFEKEALKSTEDIDLRITQLEERANTAETQEEREEAEKGIEMMKKLKKLADKDRVDDEKLKSKLIESEDNDIERTEQVQESMKNITNNLETIETSMNGGNNDLTDELREFSKRNTGLISGAEGAVSEAESILARELQQSRASAKFDIETKQIANGRLLDRTEAERNHSAVLARHEQAVFMGLEHASKNNISRVFEQAAKTKMRMAKMMGDVMSELARVDMKFESAETGDSSDIGIRLAHTRQAMKSILQLWDQHSLVMGKNLKRFQNDDTEFIEQLSMRLHQEMLKAENILRKSNESVNSLHRKLNMGYTKSKEFEASITDDIAKIRAEEARINNRTQTLVAKIKDQLGETMQKQDDLDQKALQTARTTVQNFENDITQKADEALASIRLTSNSVTPAPAASPSPSGPGGGTSP</sequence>
<evidence type="ECO:0000256" key="2">
    <source>
        <dbReference type="ARBA" id="ARBA00021134"/>
    </source>
</evidence>
<evidence type="ECO:0000256" key="6">
    <source>
        <dbReference type="ARBA" id="ARBA00049477"/>
    </source>
</evidence>
<feature type="region of interest" description="Disordered" evidence="8">
    <location>
        <begin position="1189"/>
        <end position="1216"/>
    </location>
</feature>
<organism evidence="10 11">
    <name type="scientific">Perkinsus chesapeaki</name>
    <name type="common">Clam parasite</name>
    <name type="synonym">Perkinsus andrewsi</name>
    <dbReference type="NCBI Taxonomy" id="330153"/>
    <lineage>
        <taxon>Eukaryota</taxon>
        <taxon>Sar</taxon>
        <taxon>Alveolata</taxon>
        <taxon>Perkinsozoa</taxon>
        <taxon>Perkinsea</taxon>
        <taxon>Perkinsida</taxon>
        <taxon>Perkinsidae</taxon>
        <taxon>Perkinsus</taxon>
    </lineage>
</organism>
<dbReference type="PANTHER" id="PTHR16121">
    <property type="entry name" value="CAP-SPECIFIC MRNA (NUCLEOSIDE-2'-O-)-METHYLTRANSFERASE 1-RELATED"/>
    <property type="match status" value="1"/>
</dbReference>
<dbReference type="Proteomes" id="UP000591131">
    <property type="component" value="Unassembled WGS sequence"/>
</dbReference>
<feature type="region of interest" description="Disordered" evidence="8">
    <location>
        <begin position="1"/>
        <end position="119"/>
    </location>
</feature>
<feature type="region of interest" description="Disordered" evidence="8">
    <location>
        <begin position="138"/>
        <end position="177"/>
    </location>
</feature>
<reference evidence="10 11" key="1">
    <citation type="submission" date="2020-04" db="EMBL/GenBank/DDBJ databases">
        <title>Perkinsus chesapeaki whole genome sequence.</title>
        <authorList>
            <person name="Bogema D.R."/>
        </authorList>
    </citation>
    <scope>NUCLEOTIDE SEQUENCE [LARGE SCALE GENOMIC DNA]</scope>
    <source>
        <strain evidence="10">ATCC PRA-425</strain>
    </source>
</reference>
<dbReference type="Gene3D" id="3.40.50.12760">
    <property type="match status" value="1"/>
</dbReference>
<feature type="compositionally biased region" description="Low complexity" evidence="8">
    <location>
        <begin position="30"/>
        <end position="44"/>
    </location>
</feature>
<dbReference type="OrthoDB" id="429597at2759"/>
<feature type="region of interest" description="Disordered" evidence="8">
    <location>
        <begin position="1475"/>
        <end position="1544"/>
    </location>
</feature>
<accession>A0A7J6N304</accession>
<feature type="compositionally biased region" description="Gly residues" evidence="8">
    <location>
        <begin position="45"/>
        <end position="58"/>
    </location>
</feature>
<keyword evidence="3 10" id="KW-0489">Methyltransferase</keyword>
<dbReference type="EC" id="2.1.1.296" evidence="1"/>
<evidence type="ECO:0000256" key="5">
    <source>
        <dbReference type="ARBA" id="ARBA00022691"/>
    </source>
</evidence>
<feature type="compositionally biased region" description="Low complexity" evidence="8">
    <location>
        <begin position="59"/>
        <end position="69"/>
    </location>
</feature>
<dbReference type="InterPro" id="IPR025807">
    <property type="entry name" value="Adrift-typ_MeTrfase"/>
</dbReference>
<keyword evidence="4 10" id="KW-0808">Transferase</keyword>
<dbReference type="InterPro" id="IPR029063">
    <property type="entry name" value="SAM-dependent_MTases_sf"/>
</dbReference>
<dbReference type="InterPro" id="IPR002877">
    <property type="entry name" value="RNA_MeTrfase_FtsJ_dom"/>
</dbReference>
<feature type="coiled-coil region" evidence="7">
    <location>
        <begin position="2074"/>
        <end position="2110"/>
    </location>
</feature>
<feature type="compositionally biased region" description="Basic and acidic residues" evidence="8">
    <location>
        <begin position="1475"/>
        <end position="1499"/>
    </location>
</feature>
<keyword evidence="7" id="KW-0175">Coiled coil</keyword>
<comment type="catalytic activity">
    <reaction evidence="6">
        <text>a 5'-end (N(7)-methyl 5'-triphosphoguanosine)-(2'-O-methyl-ribonucleoside)-(ribonucleotide) in mRNA + S-adenosyl-L-methionine = a 5'-end (N(7)-methyl 5'-triphosphoguanosine)-(2'-O-methyl-ribonucleoside)-(2'-O-methyl-ribonucleotide) in mRNA + S-adenosyl-L-homocysteine + H(+)</text>
        <dbReference type="Rhea" id="RHEA:67024"/>
        <dbReference type="Rhea" id="RHEA-COMP:17169"/>
        <dbReference type="Rhea" id="RHEA-COMP:17170"/>
        <dbReference type="ChEBI" id="CHEBI:15378"/>
        <dbReference type="ChEBI" id="CHEBI:57856"/>
        <dbReference type="ChEBI" id="CHEBI:59789"/>
        <dbReference type="ChEBI" id="CHEBI:167612"/>
        <dbReference type="ChEBI" id="CHEBI:167614"/>
        <dbReference type="EC" id="2.1.1.296"/>
    </reaction>
</comment>
<dbReference type="PROSITE" id="PS51614">
    <property type="entry name" value="SAM_MT_ADRIFT"/>
    <property type="match status" value="1"/>
</dbReference>
<evidence type="ECO:0000313" key="10">
    <source>
        <dbReference type="EMBL" id="KAF4678299.1"/>
    </source>
</evidence>
<feature type="compositionally biased region" description="Basic and acidic residues" evidence="8">
    <location>
        <begin position="1510"/>
        <end position="1538"/>
    </location>
</feature>
<keyword evidence="5" id="KW-0949">S-adenosyl-L-methionine</keyword>
<dbReference type="GO" id="GO:0005737">
    <property type="term" value="C:cytoplasm"/>
    <property type="evidence" value="ECO:0007669"/>
    <property type="project" value="TreeGrafter"/>
</dbReference>
<dbReference type="GO" id="GO:0006370">
    <property type="term" value="P:7-methylguanosine mRNA capping"/>
    <property type="evidence" value="ECO:0007669"/>
    <property type="project" value="TreeGrafter"/>
</dbReference>
<protein>
    <recommendedName>
        <fullName evidence="2">Cap-specific mRNA (nucleoside-2'-O-)-methyltransferase 2</fullName>
        <ecNumber evidence="1">2.1.1.296</ecNumber>
    </recommendedName>
</protein>
<dbReference type="GO" id="GO:0032259">
    <property type="term" value="P:methylation"/>
    <property type="evidence" value="ECO:0007669"/>
    <property type="project" value="UniProtKB-KW"/>
</dbReference>
<feature type="region of interest" description="Disordered" evidence="8">
    <location>
        <begin position="2453"/>
        <end position="2478"/>
    </location>
</feature>
<feature type="compositionally biased region" description="Basic and acidic residues" evidence="8">
    <location>
        <begin position="80"/>
        <end position="105"/>
    </location>
</feature>
<feature type="region of interest" description="Disordered" evidence="8">
    <location>
        <begin position="632"/>
        <end position="670"/>
    </location>
</feature>